<dbReference type="STRING" id="246437.L9KTD0"/>
<name>L9KTD0_TUPCH</name>
<evidence type="ECO:0000313" key="2">
    <source>
        <dbReference type="EMBL" id="ELW66046.1"/>
    </source>
</evidence>
<reference evidence="3" key="1">
    <citation type="submission" date="2012-07" db="EMBL/GenBank/DDBJ databases">
        <title>Genome of the Chinese tree shrew, a rising model animal genetically related to primates.</title>
        <authorList>
            <person name="Zhang G."/>
            <person name="Fan Y."/>
            <person name="Yao Y."/>
            <person name="Huang Z."/>
        </authorList>
    </citation>
    <scope>NUCLEOTIDE SEQUENCE [LARGE SCALE GENOMIC DNA]</scope>
</reference>
<gene>
    <name evidence="2" type="ORF">TREES_T100014884</name>
</gene>
<dbReference type="PANTHER" id="PTHR35077:SF2">
    <property type="entry name" value="SIMILAR TO AI661453 PROTEIN"/>
    <property type="match status" value="1"/>
</dbReference>
<dbReference type="EMBL" id="KB320663">
    <property type="protein sequence ID" value="ELW66046.1"/>
    <property type="molecule type" value="Genomic_DNA"/>
</dbReference>
<feature type="region of interest" description="Disordered" evidence="1">
    <location>
        <begin position="224"/>
        <end position="257"/>
    </location>
</feature>
<evidence type="ECO:0000313" key="3">
    <source>
        <dbReference type="Proteomes" id="UP000011518"/>
    </source>
</evidence>
<reference evidence="3" key="2">
    <citation type="journal article" date="2013" name="Nat. Commun.">
        <title>Genome of the Chinese tree shrew.</title>
        <authorList>
            <person name="Fan Y."/>
            <person name="Huang Z.Y."/>
            <person name="Cao C.C."/>
            <person name="Chen C.S."/>
            <person name="Chen Y.X."/>
            <person name="Fan D.D."/>
            <person name="He J."/>
            <person name="Hou H.L."/>
            <person name="Hu L."/>
            <person name="Hu X.T."/>
            <person name="Jiang X.T."/>
            <person name="Lai R."/>
            <person name="Lang Y.S."/>
            <person name="Liang B."/>
            <person name="Liao S.G."/>
            <person name="Mu D."/>
            <person name="Ma Y.Y."/>
            <person name="Niu Y.Y."/>
            <person name="Sun X.Q."/>
            <person name="Xia J.Q."/>
            <person name="Xiao J."/>
            <person name="Xiong Z.Q."/>
            <person name="Xu L."/>
            <person name="Yang L."/>
            <person name="Zhang Y."/>
            <person name="Zhao W."/>
            <person name="Zhao X.D."/>
            <person name="Zheng Y.T."/>
            <person name="Zhou J.M."/>
            <person name="Zhu Y.B."/>
            <person name="Zhang G.J."/>
            <person name="Wang J."/>
            <person name="Yao Y.G."/>
        </authorList>
    </citation>
    <scope>NUCLEOTIDE SEQUENCE [LARGE SCALE GENOMIC DNA]</scope>
</reference>
<dbReference type="InParanoid" id="L9KTD0"/>
<dbReference type="AlphaFoldDB" id="L9KTD0"/>
<accession>L9KTD0</accession>
<protein>
    <submittedName>
        <fullName evidence="2">Uncharacterized protein</fullName>
    </submittedName>
</protein>
<organism evidence="2 3">
    <name type="scientific">Tupaia chinensis</name>
    <name type="common">Chinese tree shrew</name>
    <name type="synonym">Tupaia belangeri chinensis</name>
    <dbReference type="NCBI Taxonomy" id="246437"/>
    <lineage>
        <taxon>Eukaryota</taxon>
        <taxon>Metazoa</taxon>
        <taxon>Chordata</taxon>
        <taxon>Craniata</taxon>
        <taxon>Vertebrata</taxon>
        <taxon>Euteleostomi</taxon>
        <taxon>Mammalia</taxon>
        <taxon>Eutheria</taxon>
        <taxon>Euarchontoglires</taxon>
        <taxon>Scandentia</taxon>
        <taxon>Tupaiidae</taxon>
        <taxon>Tupaia</taxon>
    </lineage>
</organism>
<feature type="region of interest" description="Disordered" evidence="1">
    <location>
        <begin position="110"/>
        <end position="131"/>
    </location>
</feature>
<dbReference type="Proteomes" id="UP000011518">
    <property type="component" value="Unassembled WGS sequence"/>
</dbReference>
<sequence length="267" mass="28393">MKKNQTVQGTFSKLFRKKHANPTATSLYATNPPLIFTQEAPEEGTRDFGPVQPLHLAERARRCLHTPLGQAPEKSTGIPLAGHQFVAPSDLTGDKALPAPSPAIAFSPPPGCHGGHDAQWVGAGKQESPPRILRSQTARKPGLLLSPADQLQSAPPPQADGIYYGDNRYNTVSESGTATLKARPRVRPLLTFLPLCRQRTCGLASLSLLPGPLTLSLRGHLPGQAALRQRRPMAGVPEKPGDRSSNGLCALSGPGPPFEQSVIVTAQ</sequence>
<evidence type="ECO:0000256" key="1">
    <source>
        <dbReference type="SAM" id="MobiDB-lite"/>
    </source>
</evidence>
<proteinExistence type="predicted"/>
<dbReference type="PANTHER" id="PTHR35077">
    <property type="entry name" value="SIMILAR TO AI661453 PROTEIN"/>
    <property type="match status" value="1"/>
</dbReference>
<keyword evidence="3" id="KW-1185">Reference proteome</keyword>